<keyword evidence="5 12" id="KW-0812">Transmembrane</keyword>
<evidence type="ECO:0000313" key="14">
    <source>
        <dbReference type="Proteomes" id="UP000324091"/>
    </source>
</evidence>
<feature type="coiled-coil region" evidence="10">
    <location>
        <begin position="347"/>
        <end position="375"/>
    </location>
</feature>
<dbReference type="InterPro" id="IPR026501">
    <property type="entry name" value="Limbin/EVC"/>
</dbReference>
<evidence type="ECO:0000256" key="1">
    <source>
        <dbReference type="ARBA" id="ARBA00004120"/>
    </source>
</evidence>
<accession>A0A5C6N4K2</accession>
<keyword evidence="6 12" id="KW-1133">Transmembrane helix</keyword>
<evidence type="ECO:0000256" key="8">
    <source>
        <dbReference type="ARBA" id="ARBA00023212"/>
    </source>
</evidence>
<dbReference type="GO" id="GO:0060170">
    <property type="term" value="C:ciliary membrane"/>
    <property type="evidence" value="ECO:0007669"/>
    <property type="project" value="TreeGrafter"/>
</dbReference>
<evidence type="ECO:0000256" key="10">
    <source>
        <dbReference type="SAM" id="Coils"/>
    </source>
</evidence>
<gene>
    <name evidence="13" type="ORF">D4764_04G0003350</name>
</gene>
<sequence length="720" mass="81045">MSNREPITECGTDVLVSFAESLHIYTGLLTVATVCGGLSGLLAAALLYTYCLKHLLLTRQGYNARRLLDPDDGAVDNNPSDCVSNSRKGPASGTDDKEKRPTPMNSDVAAFATRAKVVYPINQKYRPLADGASNPSLCERSKLPALPNEDSSAPSDGESLSQEQDNDDSSQFVSSSLVPKCLQNQSFTRVSHYPHTLTQSSDMETILSEVQTTLNEALQTCNEECTRKTKELLNEKCSRMESKRKKLLRSQSKEKSQVLENRKAECDLQQFTKAYEDLLMKHRQQIRELELQQDSRMAENLCDHWKKLRMSWSKRFGELAKGVFISSVPAQSNLSAQCCEELWGTLEQGLAEHLQQAEEDMKQQLEAMTAQLNEEGKVWSEEMALVQNCLKHLKVQQAKILKAMVTRQSYTLSSQVGRLIEEKHEHLLAAVQRSFVVRHFCLHLLQEMRLSKLKALAQTDFRAVIIEDPEHIQSCADSALKNNIASLAEKHLGPESLLVSHSYQQEFLSELETGTELLQNHAQLVLGNALSHSIQQQMETESQSALKQDTSFKDVTKPLRHSWSSKSQDEHDQHGQHTSLLRELLNWSKKPTSAEFQHRVENHKRKVLEQCDLEQETIFEELRKKKVAQGQTMERIKAQLLEEEESFIKELAALARVSVHSLDPDESCEEDNTGNDGVAVLDLLALNPALDPALNPSLTPTVVTQVLKTKPKKREGESRN</sequence>
<keyword evidence="4" id="KW-0963">Cytoplasm</keyword>
<keyword evidence="8" id="KW-0206">Cytoskeleton</keyword>
<reference evidence="13 14" key="1">
    <citation type="submission" date="2019-04" db="EMBL/GenBank/DDBJ databases">
        <title>Chromosome genome assembly for Takifugu flavidus.</title>
        <authorList>
            <person name="Xiao S."/>
        </authorList>
    </citation>
    <scope>NUCLEOTIDE SEQUENCE [LARGE SCALE GENOMIC DNA]</scope>
    <source>
        <strain evidence="13">HTHZ2018</strain>
        <tissue evidence="13">Muscle</tissue>
    </source>
</reference>
<comment type="caution">
    <text evidence="13">The sequence shown here is derived from an EMBL/GenBank/DDBJ whole genome shotgun (WGS) entry which is preliminary data.</text>
</comment>
<evidence type="ECO:0000256" key="11">
    <source>
        <dbReference type="SAM" id="MobiDB-lite"/>
    </source>
</evidence>
<evidence type="ECO:0000313" key="13">
    <source>
        <dbReference type="EMBL" id="TWW61688.1"/>
    </source>
</evidence>
<proteinExistence type="predicted"/>
<evidence type="ECO:0000256" key="12">
    <source>
        <dbReference type="SAM" id="Phobius"/>
    </source>
</evidence>
<keyword evidence="3" id="KW-1003">Cell membrane</keyword>
<evidence type="ECO:0000256" key="7">
    <source>
        <dbReference type="ARBA" id="ARBA00023136"/>
    </source>
</evidence>
<dbReference type="PANTHER" id="PTHR16795">
    <property type="entry name" value="LIMBIN/ELLIS-VAN CREVELD PROTEIN"/>
    <property type="match status" value="1"/>
</dbReference>
<dbReference type="GO" id="GO:0098797">
    <property type="term" value="C:plasma membrane protein complex"/>
    <property type="evidence" value="ECO:0007669"/>
    <property type="project" value="TreeGrafter"/>
</dbReference>
<dbReference type="GO" id="GO:0007224">
    <property type="term" value="P:smoothened signaling pathway"/>
    <property type="evidence" value="ECO:0007669"/>
    <property type="project" value="InterPro"/>
</dbReference>
<feature type="compositionally biased region" description="Polar residues" evidence="11">
    <location>
        <begin position="149"/>
        <end position="175"/>
    </location>
</feature>
<dbReference type="Proteomes" id="UP000324091">
    <property type="component" value="Chromosome 4"/>
</dbReference>
<dbReference type="AlphaFoldDB" id="A0A5C6N4K2"/>
<feature type="region of interest" description="Disordered" evidence="11">
    <location>
        <begin position="130"/>
        <end position="175"/>
    </location>
</feature>
<dbReference type="PANTHER" id="PTHR16795:SF13">
    <property type="entry name" value="EVC COMPLEX MEMBER EVC"/>
    <property type="match status" value="1"/>
</dbReference>
<evidence type="ECO:0000256" key="2">
    <source>
        <dbReference type="ARBA" id="ARBA00004162"/>
    </source>
</evidence>
<keyword evidence="14" id="KW-1185">Reference proteome</keyword>
<evidence type="ECO:0000256" key="6">
    <source>
        <dbReference type="ARBA" id="ARBA00022989"/>
    </source>
</evidence>
<evidence type="ECO:0000256" key="3">
    <source>
        <dbReference type="ARBA" id="ARBA00022475"/>
    </source>
</evidence>
<feature type="compositionally biased region" description="Polar residues" evidence="11">
    <location>
        <begin position="77"/>
        <end position="87"/>
    </location>
</feature>
<protein>
    <submittedName>
        <fullName evidence="13">Ellis-van Creveld syndrome protein DWF-1</fullName>
    </submittedName>
</protein>
<dbReference type="EMBL" id="RHFK02000017">
    <property type="protein sequence ID" value="TWW61688.1"/>
    <property type="molecule type" value="Genomic_DNA"/>
</dbReference>
<keyword evidence="9" id="KW-0966">Cell projection</keyword>
<evidence type="ECO:0000256" key="9">
    <source>
        <dbReference type="ARBA" id="ARBA00023273"/>
    </source>
</evidence>
<feature type="region of interest" description="Disordered" evidence="11">
    <location>
        <begin position="73"/>
        <end position="107"/>
    </location>
</feature>
<name>A0A5C6N4K2_9TELE</name>
<feature type="transmembrane region" description="Helical" evidence="12">
    <location>
        <begin position="24"/>
        <end position="50"/>
    </location>
</feature>
<feature type="coiled-coil region" evidence="10">
    <location>
        <begin position="230"/>
        <end position="292"/>
    </location>
</feature>
<evidence type="ECO:0000256" key="5">
    <source>
        <dbReference type="ARBA" id="ARBA00022692"/>
    </source>
</evidence>
<evidence type="ECO:0000256" key="4">
    <source>
        <dbReference type="ARBA" id="ARBA00022490"/>
    </source>
</evidence>
<feature type="region of interest" description="Disordered" evidence="11">
    <location>
        <begin position="557"/>
        <end position="579"/>
    </location>
</feature>
<comment type="subcellular location">
    <subcellularLocation>
        <location evidence="2">Cell membrane</location>
        <topology evidence="2">Single-pass membrane protein</topology>
    </subcellularLocation>
    <subcellularLocation>
        <location evidence="1">Cytoplasm</location>
        <location evidence="1">Cytoskeleton</location>
        <location evidence="1">Cilium basal body</location>
    </subcellularLocation>
</comment>
<keyword evidence="10" id="KW-0175">Coiled coil</keyword>
<organism evidence="13 14">
    <name type="scientific">Takifugu flavidus</name>
    <name type="common">sansaifugu</name>
    <dbReference type="NCBI Taxonomy" id="433684"/>
    <lineage>
        <taxon>Eukaryota</taxon>
        <taxon>Metazoa</taxon>
        <taxon>Chordata</taxon>
        <taxon>Craniata</taxon>
        <taxon>Vertebrata</taxon>
        <taxon>Euteleostomi</taxon>
        <taxon>Actinopterygii</taxon>
        <taxon>Neopterygii</taxon>
        <taxon>Teleostei</taxon>
        <taxon>Neoteleostei</taxon>
        <taxon>Acanthomorphata</taxon>
        <taxon>Eupercaria</taxon>
        <taxon>Tetraodontiformes</taxon>
        <taxon>Tetradontoidea</taxon>
        <taxon>Tetraodontidae</taxon>
        <taxon>Takifugu</taxon>
    </lineage>
</organism>
<keyword evidence="7 12" id="KW-0472">Membrane</keyword>